<sequence>MAVHSLENLSPNCPLGQSSKIKRREGDAENDVSHDMHIKRMEIEKLLEERVSSPSCTREGQSEFFICTVISLRRAVFDKEKAVAYLRIHSLYIFCPHRISPGRICGGLRSVLSAWGWLLEVDSGDYDAVTGGVASPVAGSGGEVDGHGWCSDGAGKVRATKEALMEKRDDRRWKRKC</sequence>
<feature type="region of interest" description="Disordered" evidence="1">
    <location>
        <begin position="1"/>
        <end position="32"/>
    </location>
</feature>
<protein>
    <submittedName>
        <fullName evidence="2">Uncharacterized protein</fullName>
    </submittedName>
</protein>
<keyword evidence="3" id="KW-1185">Reference proteome</keyword>
<evidence type="ECO:0000313" key="3">
    <source>
        <dbReference type="Proteomes" id="UP000222542"/>
    </source>
</evidence>
<reference evidence="2 3" key="2">
    <citation type="journal article" date="2017" name="Genome Biol.">
        <title>New reference genome sequences of hot pepper reveal the massive evolution of plant disease-resistance genes by retroduplication.</title>
        <authorList>
            <person name="Kim S."/>
            <person name="Park J."/>
            <person name="Yeom S.I."/>
            <person name="Kim Y.M."/>
            <person name="Seo E."/>
            <person name="Kim K.T."/>
            <person name="Kim M.S."/>
            <person name="Lee J.M."/>
            <person name="Cheong K."/>
            <person name="Shin H.S."/>
            <person name="Kim S.B."/>
            <person name="Han K."/>
            <person name="Lee J."/>
            <person name="Park M."/>
            <person name="Lee H.A."/>
            <person name="Lee H.Y."/>
            <person name="Lee Y."/>
            <person name="Oh S."/>
            <person name="Lee J.H."/>
            <person name="Choi E."/>
            <person name="Choi E."/>
            <person name="Lee S.E."/>
            <person name="Jeon J."/>
            <person name="Kim H."/>
            <person name="Choi G."/>
            <person name="Song H."/>
            <person name="Lee J."/>
            <person name="Lee S.C."/>
            <person name="Kwon J.K."/>
            <person name="Lee H.Y."/>
            <person name="Koo N."/>
            <person name="Hong Y."/>
            <person name="Kim R.W."/>
            <person name="Kang W.H."/>
            <person name="Huh J.H."/>
            <person name="Kang B.C."/>
            <person name="Yang T.J."/>
            <person name="Lee Y.H."/>
            <person name="Bennetzen J.L."/>
            <person name="Choi D."/>
        </authorList>
    </citation>
    <scope>NUCLEOTIDE SEQUENCE [LARGE SCALE GENOMIC DNA]</scope>
    <source>
        <strain evidence="3">cv. CM334</strain>
    </source>
</reference>
<proteinExistence type="predicted"/>
<dbReference type="EMBL" id="AYRZ02000002">
    <property type="protein sequence ID" value="PHT89521.1"/>
    <property type="molecule type" value="Genomic_DNA"/>
</dbReference>
<feature type="compositionally biased region" description="Polar residues" evidence="1">
    <location>
        <begin position="7"/>
        <end position="19"/>
    </location>
</feature>
<dbReference type="STRING" id="4072.A0A2G3A5P2"/>
<organism evidence="2 3">
    <name type="scientific">Capsicum annuum</name>
    <name type="common">Capsicum pepper</name>
    <dbReference type="NCBI Taxonomy" id="4072"/>
    <lineage>
        <taxon>Eukaryota</taxon>
        <taxon>Viridiplantae</taxon>
        <taxon>Streptophyta</taxon>
        <taxon>Embryophyta</taxon>
        <taxon>Tracheophyta</taxon>
        <taxon>Spermatophyta</taxon>
        <taxon>Magnoliopsida</taxon>
        <taxon>eudicotyledons</taxon>
        <taxon>Gunneridae</taxon>
        <taxon>Pentapetalae</taxon>
        <taxon>asterids</taxon>
        <taxon>lamiids</taxon>
        <taxon>Solanales</taxon>
        <taxon>Solanaceae</taxon>
        <taxon>Solanoideae</taxon>
        <taxon>Capsiceae</taxon>
        <taxon>Capsicum</taxon>
    </lineage>
</organism>
<evidence type="ECO:0000313" key="2">
    <source>
        <dbReference type="EMBL" id="PHT89521.1"/>
    </source>
</evidence>
<dbReference type="Gramene" id="PHT89521">
    <property type="protein sequence ID" value="PHT89521"/>
    <property type="gene ID" value="T459_04634"/>
</dbReference>
<dbReference type="Proteomes" id="UP000222542">
    <property type="component" value="Unassembled WGS sequence"/>
</dbReference>
<gene>
    <name evidence="2" type="ORF">T459_04634</name>
</gene>
<comment type="caution">
    <text evidence="2">The sequence shown here is derived from an EMBL/GenBank/DDBJ whole genome shotgun (WGS) entry which is preliminary data.</text>
</comment>
<evidence type="ECO:0000256" key="1">
    <source>
        <dbReference type="SAM" id="MobiDB-lite"/>
    </source>
</evidence>
<name>A0A2G3A5P2_CAPAN</name>
<accession>A0A2G3A5P2</accession>
<reference evidence="2 3" key="1">
    <citation type="journal article" date="2014" name="Nat. Genet.">
        <title>Genome sequence of the hot pepper provides insights into the evolution of pungency in Capsicum species.</title>
        <authorList>
            <person name="Kim S."/>
            <person name="Park M."/>
            <person name="Yeom S.I."/>
            <person name="Kim Y.M."/>
            <person name="Lee J.M."/>
            <person name="Lee H.A."/>
            <person name="Seo E."/>
            <person name="Choi J."/>
            <person name="Cheong K."/>
            <person name="Kim K.T."/>
            <person name="Jung K."/>
            <person name="Lee G.W."/>
            <person name="Oh S.K."/>
            <person name="Bae C."/>
            <person name="Kim S.B."/>
            <person name="Lee H.Y."/>
            <person name="Kim S.Y."/>
            <person name="Kim M.S."/>
            <person name="Kang B.C."/>
            <person name="Jo Y.D."/>
            <person name="Yang H.B."/>
            <person name="Jeong H.J."/>
            <person name="Kang W.H."/>
            <person name="Kwon J.K."/>
            <person name="Shin C."/>
            <person name="Lim J.Y."/>
            <person name="Park J.H."/>
            <person name="Huh J.H."/>
            <person name="Kim J.S."/>
            <person name="Kim B.D."/>
            <person name="Cohen O."/>
            <person name="Paran I."/>
            <person name="Suh M.C."/>
            <person name="Lee S.B."/>
            <person name="Kim Y.K."/>
            <person name="Shin Y."/>
            <person name="Noh S.J."/>
            <person name="Park J."/>
            <person name="Seo Y.S."/>
            <person name="Kwon S.Y."/>
            <person name="Kim H.A."/>
            <person name="Park J.M."/>
            <person name="Kim H.J."/>
            <person name="Choi S.B."/>
            <person name="Bosland P.W."/>
            <person name="Reeves G."/>
            <person name="Jo S.H."/>
            <person name="Lee B.W."/>
            <person name="Cho H.T."/>
            <person name="Choi H.S."/>
            <person name="Lee M.S."/>
            <person name="Yu Y."/>
            <person name="Do Choi Y."/>
            <person name="Park B.S."/>
            <person name="van Deynze A."/>
            <person name="Ashrafi H."/>
            <person name="Hill T."/>
            <person name="Kim W.T."/>
            <person name="Pai H.S."/>
            <person name="Ahn H.K."/>
            <person name="Yeam I."/>
            <person name="Giovannoni J.J."/>
            <person name="Rose J.K."/>
            <person name="Sorensen I."/>
            <person name="Lee S.J."/>
            <person name="Kim R.W."/>
            <person name="Choi I.Y."/>
            <person name="Choi B.S."/>
            <person name="Lim J.S."/>
            <person name="Lee Y.H."/>
            <person name="Choi D."/>
        </authorList>
    </citation>
    <scope>NUCLEOTIDE SEQUENCE [LARGE SCALE GENOMIC DNA]</scope>
    <source>
        <strain evidence="3">cv. CM334</strain>
    </source>
</reference>
<dbReference type="AlphaFoldDB" id="A0A2G3A5P2"/>